<dbReference type="AlphaFoldDB" id="Q87PT4"/>
<dbReference type="eggNOG" id="ENOG5031P8G">
    <property type="taxonomic scope" value="Bacteria"/>
</dbReference>
<evidence type="ECO:0000313" key="1">
    <source>
        <dbReference type="EMBL" id="BAC59680.1"/>
    </source>
</evidence>
<dbReference type="KEGG" id="vpa:VP1417"/>
<sequence length="193" mass="22906">MGHWFWNENLMDKSTMHDYEVFHRSKYYQGNNRLMQANKERMMEIQPDLVVDFCQCPRLFFAEKYADILSDMEPLGIERIKNPYRPHLDAEVQIDIGDEEEHEIIDDVDYVFFHVFNRYDVLDNEATVWNCETPSIGAVVTPVLDESKLHAIPLQQRLIFKLDQDPSFMFVHDSVVDAMLNANMQDIWVRWAD</sequence>
<reference evidence="1 2" key="1">
    <citation type="journal article" date="2003" name="Lancet">
        <title>Genome sequence of Vibrio parahaemolyticus: a pathogenic mechanism distinct from that of V. cholerae.</title>
        <authorList>
            <person name="Makino K."/>
            <person name="Oshima K."/>
            <person name="Kurokawa K."/>
            <person name="Yokoyama K."/>
            <person name="Uda T."/>
            <person name="Tagomori K."/>
            <person name="Iijima Y."/>
            <person name="Najima M."/>
            <person name="Nakano M."/>
            <person name="Yamashita A."/>
            <person name="Kubota Y."/>
            <person name="Kimura S."/>
            <person name="Yasunaga T."/>
            <person name="Honda T."/>
            <person name="Shinagawa H."/>
            <person name="Hattori M."/>
            <person name="Iida T."/>
        </authorList>
    </citation>
    <scope>NUCLEOTIDE SEQUENCE [LARGE SCALE GENOMIC DNA]</scope>
    <source>
        <strain evidence="2">RIMD 2210633</strain>
    </source>
</reference>
<dbReference type="Proteomes" id="UP000002493">
    <property type="component" value="Chromosome 1"/>
</dbReference>
<organism evidence="1 2">
    <name type="scientific">Vibrio parahaemolyticus serotype O3:K6 (strain RIMD 2210633)</name>
    <dbReference type="NCBI Taxonomy" id="223926"/>
    <lineage>
        <taxon>Bacteria</taxon>
        <taxon>Pseudomonadati</taxon>
        <taxon>Pseudomonadota</taxon>
        <taxon>Gammaproteobacteria</taxon>
        <taxon>Vibrionales</taxon>
        <taxon>Vibrionaceae</taxon>
        <taxon>Vibrio</taxon>
    </lineage>
</organism>
<name>Q87PT4_VIBPA</name>
<proteinExistence type="predicted"/>
<accession>Q87PT4</accession>
<dbReference type="HOGENOM" id="CLU_1408233_0_0_6"/>
<dbReference type="PATRIC" id="fig|223926.6.peg.1357"/>
<protein>
    <submittedName>
        <fullName evidence="1">Uncharacterized protein</fullName>
    </submittedName>
</protein>
<dbReference type="EMBL" id="BA000031">
    <property type="protein sequence ID" value="BAC59680.1"/>
    <property type="molecule type" value="Genomic_DNA"/>
</dbReference>
<evidence type="ECO:0000313" key="2">
    <source>
        <dbReference type="Proteomes" id="UP000002493"/>
    </source>
</evidence>
<gene>
    <name evidence="1" type="ordered locus">VP1417</name>
</gene>